<feature type="compositionally biased region" description="Basic and acidic residues" evidence="5">
    <location>
        <begin position="352"/>
        <end position="361"/>
    </location>
</feature>
<dbReference type="EMBL" id="CAJHNH020002001">
    <property type="protein sequence ID" value="CAG5125253.1"/>
    <property type="molecule type" value="Genomic_DNA"/>
</dbReference>
<dbReference type="FunFam" id="1.25.40.10:FF:000060">
    <property type="entry name" value="Golgi to ER traffic protein 4 homolog"/>
    <property type="match status" value="1"/>
</dbReference>
<reference evidence="6" key="1">
    <citation type="submission" date="2021-04" db="EMBL/GenBank/DDBJ databases">
        <authorList>
            <consortium name="Molecular Ecology Group"/>
        </authorList>
    </citation>
    <scope>NUCLEOTIDE SEQUENCE</scope>
</reference>
<comment type="subcellular location">
    <subcellularLocation>
        <location evidence="1">Cytoplasm</location>
        <location evidence="1">Cytosol</location>
    </subcellularLocation>
</comment>
<accession>A0A8S3Z7A4</accession>
<evidence type="ECO:0000313" key="6">
    <source>
        <dbReference type="EMBL" id="CAG5125253.1"/>
    </source>
</evidence>
<dbReference type="InterPro" id="IPR011990">
    <property type="entry name" value="TPR-like_helical_dom_sf"/>
</dbReference>
<dbReference type="Pfam" id="PF04190">
    <property type="entry name" value="GET4"/>
    <property type="match status" value="1"/>
</dbReference>
<keyword evidence="4" id="KW-0963">Cytoplasm</keyword>
<dbReference type="GO" id="GO:0045048">
    <property type="term" value="P:protein insertion into ER membrane"/>
    <property type="evidence" value="ECO:0007669"/>
    <property type="project" value="InterPro"/>
</dbReference>
<dbReference type="SUPFAM" id="SSF48452">
    <property type="entry name" value="TPR-like"/>
    <property type="match status" value="1"/>
</dbReference>
<dbReference type="PANTHER" id="PTHR12875">
    <property type="entry name" value="GOLGI TO ER TRAFFIC PROTEIN 4 HOMOLOG"/>
    <property type="match status" value="1"/>
</dbReference>
<evidence type="ECO:0000313" key="7">
    <source>
        <dbReference type="Proteomes" id="UP000678393"/>
    </source>
</evidence>
<organism evidence="6 7">
    <name type="scientific">Candidula unifasciata</name>
    <dbReference type="NCBI Taxonomy" id="100452"/>
    <lineage>
        <taxon>Eukaryota</taxon>
        <taxon>Metazoa</taxon>
        <taxon>Spiralia</taxon>
        <taxon>Lophotrochozoa</taxon>
        <taxon>Mollusca</taxon>
        <taxon>Gastropoda</taxon>
        <taxon>Heterobranchia</taxon>
        <taxon>Euthyneura</taxon>
        <taxon>Panpulmonata</taxon>
        <taxon>Eupulmonata</taxon>
        <taxon>Stylommatophora</taxon>
        <taxon>Helicina</taxon>
        <taxon>Helicoidea</taxon>
        <taxon>Geomitridae</taxon>
        <taxon>Candidula</taxon>
    </lineage>
</organism>
<feature type="region of interest" description="Disordered" evidence="5">
    <location>
        <begin position="298"/>
        <end position="361"/>
    </location>
</feature>
<feature type="compositionally biased region" description="Low complexity" evidence="5">
    <location>
        <begin position="329"/>
        <end position="351"/>
    </location>
</feature>
<keyword evidence="3" id="KW-0813">Transport</keyword>
<evidence type="ECO:0000256" key="1">
    <source>
        <dbReference type="ARBA" id="ARBA00004514"/>
    </source>
</evidence>
<name>A0A8S3Z7A4_9EUPU</name>
<evidence type="ECO:0000256" key="2">
    <source>
        <dbReference type="ARBA" id="ARBA00005351"/>
    </source>
</evidence>
<feature type="compositionally biased region" description="Low complexity" evidence="5">
    <location>
        <begin position="309"/>
        <end position="322"/>
    </location>
</feature>
<dbReference type="InterPro" id="IPR007317">
    <property type="entry name" value="GET4"/>
</dbReference>
<dbReference type="OrthoDB" id="10252405at2759"/>
<evidence type="ECO:0000256" key="3">
    <source>
        <dbReference type="ARBA" id="ARBA00022448"/>
    </source>
</evidence>
<gene>
    <name evidence="6" type="ORF">CUNI_LOCUS10811</name>
</gene>
<dbReference type="Gene3D" id="1.25.40.10">
    <property type="entry name" value="Tetratricopeptide repeat domain"/>
    <property type="match status" value="1"/>
</dbReference>
<keyword evidence="7" id="KW-1185">Reference proteome</keyword>
<comment type="caution">
    <text evidence="6">The sequence shown here is derived from an EMBL/GenBank/DDBJ whole genome shotgun (WGS) entry which is preliminary data.</text>
</comment>
<dbReference type="GO" id="GO:0071818">
    <property type="term" value="C:BAT3 complex"/>
    <property type="evidence" value="ECO:0007669"/>
    <property type="project" value="TreeGrafter"/>
</dbReference>
<comment type="similarity">
    <text evidence="2">Belongs to the GET4 family.</text>
</comment>
<proteinExistence type="inferred from homology"/>
<dbReference type="PANTHER" id="PTHR12875:SF0">
    <property type="entry name" value="GOLGI TO ER TRAFFIC PROTEIN 4 HOMOLOG"/>
    <property type="match status" value="1"/>
</dbReference>
<evidence type="ECO:0000256" key="5">
    <source>
        <dbReference type="SAM" id="MobiDB-lite"/>
    </source>
</evidence>
<sequence length="361" mass="40405">MASSVSRGVDRVLAKCEACIKAGNFYEAHQMFRTVYFRYSGQQKYDEAADLLYRGALILLQHKQYSSGADLSLLLLDVLSKSQTPVTSDTLNQITHLFEKMDPECPERYPYLTKAINWSKKINKEHKRGHPDLHQRFGVIFWHERNYPQARYHYIHSTDGEGCARMLLEFHTTQGYPSEVDLFITQAVLQYLCLQNKATASVCFEVYTQRHPGIDTGPPFSLPLLNFIWLLLIALEGGKLPVFTVLCEKYQVSINRDPNYKEYLDQIGQMFFGVPPPQKTPQGIFGSLLQNVLGSAFSEDDEDGHFPESSGSQTGASSNSPSINNRVLAGASSPFLPGSSSSLSTPTSSKPSKTEKALDLD</sequence>
<dbReference type="AlphaFoldDB" id="A0A8S3Z7A4"/>
<dbReference type="Proteomes" id="UP000678393">
    <property type="component" value="Unassembled WGS sequence"/>
</dbReference>
<protein>
    <recommendedName>
        <fullName evidence="8">Golgi to ER traffic protein 4 homolog</fullName>
    </recommendedName>
</protein>
<evidence type="ECO:0000256" key="4">
    <source>
        <dbReference type="ARBA" id="ARBA00022490"/>
    </source>
</evidence>
<evidence type="ECO:0008006" key="8">
    <source>
        <dbReference type="Google" id="ProtNLM"/>
    </source>
</evidence>